<organism evidence="13 14">
    <name type="scientific">Mesorhizobium muleiense</name>
    <dbReference type="NCBI Taxonomy" id="1004279"/>
    <lineage>
        <taxon>Bacteria</taxon>
        <taxon>Pseudomonadati</taxon>
        <taxon>Pseudomonadota</taxon>
        <taxon>Alphaproteobacteria</taxon>
        <taxon>Hyphomicrobiales</taxon>
        <taxon>Phyllobacteriaceae</taxon>
        <taxon>Mesorhizobium</taxon>
    </lineage>
</organism>
<dbReference type="EMBL" id="FNEE01000003">
    <property type="protein sequence ID" value="SDI95077.1"/>
    <property type="molecule type" value="Genomic_DNA"/>
</dbReference>
<keyword evidence="5" id="KW-1278">Translocase</keyword>
<dbReference type="GO" id="GO:0004129">
    <property type="term" value="F:cytochrome-c oxidase activity"/>
    <property type="evidence" value="ECO:0007669"/>
    <property type="project" value="UniProtKB-EC"/>
</dbReference>
<comment type="similarity">
    <text evidence="2 10">Belongs to the cytochrome c oxidase subunit 3 family.</text>
</comment>
<dbReference type="SUPFAM" id="SSF81452">
    <property type="entry name" value="Cytochrome c oxidase subunit III-like"/>
    <property type="match status" value="1"/>
</dbReference>
<dbReference type="InterPro" id="IPR035973">
    <property type="entry name" value="Cyt_c_oxidase_su3-like_sf"/>
</dbReference>
<dbReference type="GO" id="GO:0005886">
    <property type="term" value="C:plasma membrane"/>
    <property type="evidence" value="ECO:0007669"/>
    <property type="project" value="UniProtKB-SubCell"/>
</dbReference>
<dbReference type="GO" id="GO:0019646">
    <property type="term" value="P:aerobic electron transport chain"/>
    <property type="evidence" value="ECO:0007669"/>
    <property type="project" value="InterPro"/>
</dbReference>
<dbReference type="InterPro" id="IPR013833">
    <property type="entry name" value="Cyt_c_oxidase_su3_a-hlx"/>
</dbReference>
<evidence type="ECO:0000256" key="1">
    <source>
        <dbReference type="ARBA" id="ARBA00004141"/>
    </source>
</evidence>
<feature type="transmembrane region" description="Helical" evidence="11">
    <location>
        <begin position="165"/>
        <end position="183"/>
    </location>
</feature>
<evidence type="ECO:0000256" key="2">
    <source>
        <dbReference type="ARBA" id="ARBA00010581"/>
    </source>
</evidence>
<evidence type="ECO:0000256" key="3">
    <source>
        <dbReference type="ARBA" id="ARBA00012949"/>
    </source>
</evidence>
<dbReference type="PANTHER" id="PTHR11403">
    <property type="entry name" value="CYTOCHROME C OXIDASE SUBUNIT III"/>
    <property type="match status" value="1"/>
</dbReference>
<evidence type="ECO:0000256" key="9">
    <source>
        <dbReference type="ARBA" id="ARBA00031625"/>
    </source>
</evidence>
<dbReference type="InterPro" id="IPR000298">
    <property type="entry name" value="Cyt_c_oxidase-like_su3"/>
</dbReference>
<feature type="transmembrane region" description="Helical" evidence="11">
    <location>
        <begin position="203"/>
        <end position="227"/>
    </location>
</feature>
<keyword evidence="6 11" id="KW-1133">Transmembrane helix</keyword>
<dbReference type="PROSITE" id="PS50253">
    <property type="entry name" value="COX3"/>
    <property type="match status" value="1"/>
</dbReference>
<evidence type="ECO:0000256" key="6">
    <source>
        <dbReference type="ARBA" id="ARBA00022989"/>
    </source>
</evidence>
<dbReference type="CDD" id="cd01665">
    <property type="entry name" value="Cyt_c_Oxidase_III"/>
    <property type="match status" value="1"/>
</dbReference>
<dbReference type="EC" id="7.1.1.9" evidence="3"/>
<proteinExistence type="inferred from homology"/>
<dbReference type="RefSeq" id="WP_091592351.1">
    <property type="nucleotide sequence ID" value="NZ_FNEE01000003.1"/>
</dbReference>
<dbReference type="Pfam" id="PF00510">
    <property type="entry name" value="COX3"/>
    <property type="match status" value="1"/>
</dbReference>
<feature type="transmembrane region" description="Helical" evidence="11">
    <location>
        <begin position="15"/>
        <end position="34"/>
    </location>
</feature>
<keyword evidence="4 10" id="KW-0812">Transmembrane</keyword>
<evidence type="ECO:0000256" key="4">
    <source>
        <dbReference type="ARBA" id="ARBA00022692"/>
    </source>
</evidence>
<dbReference type="AlphaFoldDB" id="A0A1G8PRH2"/>
<dbReference type="Gene3D" id="1.20.120.80">
    <property type="entry name" value="Cytochrome c oxidase, subunit III, four-helix bundle"/>
    <property type="match status" value="1"/>
</dbReference>
<accession>A0A1G8PRH2</accession>
<evidence type="ECO:0000313" key="13">
    <source>
        <dbReference type="EMBL" id="SDI95077.1"/>
    </source>
</evidence>
<evidence type="ECO:0000256" key="5">
    <source>
        <dbReference type="ARBA" id="ARBA00022967"/>
    </source>
</evidence>
<keyword evidence="14" id="KW-1185">Reference proteome</keyword>
<sequence length="268" mass="28465">MSKTVTEVGGTDGRWPVAIAVSLFLLACAGLALFHPSLFGTLAGSIAVLGPLVIAVGLLPLFIALTAWSRATSGERANGPQNTFGPRIAIIALIASEVAFFAALFAAYLRYAIYPEVAGFSSWPPTPMRPDDPWGGPLLNTVILVASGVCVAAAHDWLLKERWQLSAIGLTVAIALGGVFVGLQLREFSLASVGFRDGVYPSIFFLTTGFHGLHVVIGILLLSIAAYRVIRARSAGGAGFIPTAASWYWHFVDAVWLLLFAVFYAWAS</sequence>
<feature type="transmembrane region" description="Helical" evidence="11">
    <location>
        <begin position="46"/>
        <end position="68"/>
    </location>
</feature>
<comment type="subcellular location">
    <subcellularLocation>
        <location evidence="10">Cell membrane</location>
        <topology evidence="10">Multi-pass membrane protein</topology>
    </subcellularLocation>
    <subcellularLocation>
        <location evidence="1">Membrane</location>
        <topology evidence="1">Multi-pass membrane protein</topology>
    </subcellularLocation>
</comment>
<keyword evidence="7 11" id="KW-0472">Membrane</keyword>
<dbReference type="InterPro" id="IPR033945">
    <property type="entry name" value="Cyt_c_oxase_su3_dom"/>
</dbReference>
<dbReference type="InterPro" id="IPR024791">
    <property type="entry name" value="Cyt_c/ubiquinol_Oxase_su3"/>
</dbReference>
<feature type="transmembrane region" description="Helical" evidence="11">
    <location>
        <begin position="134"/>
        <end position="153"/>
    </location>
</feature>
<evidence type="ECO:0000259" key="12">
    <source>
        <dbReference type="PROSITE" id="PS50253"/>
    </source>
</evidence>
<dbReference type="PROSITE" id="PS51257">
    <property type="entry name" value="PROKAR_LIPOPROTEIN"/>
    <property type="match status" value="1"/>
</dbReference>
<dbReference type="PANTHER" id="PTHR11403:SF7">
    <property type="entry name" value="CYTOCHROME C OXIDASE SUBUNIT 3"/>
    <property type="match status" value="1"/>
</dbReference>
<evidence type="ECO:0000313" key="14">
    <source>
        <dbReference type="Proteomes" id="UP000198894"/>
    </source>
</evidence>
<dbReference type="Proteomes" id="UP000198894">
    <property type="component" value="Unassembled WGS sequence"/>
</dbReference>
<evidence type="ECO:0000256" key="8">
    <source>
        <dbReference type="ARBA" id="ARBA00031400"/>
    </source>
</evidence>
<feature type="domain" description="Heme-copper oxidase subunit III family profile" evidence="12">
    <location>
        <begin position="15"/>
        <end position="268"/>
    </location>
</feature>
<evidence type="ECO:0000256" key="11">
    <source>
        <dbReference type="SAM" id="Phobius"/>
    </source>
</evidence>
<reference evidence="14" key="1">
    <citation type="submission" date="2016-10" db="EMBL/GenBank/DDBJ databases">
        <authorList>
            <person name="Varghese N."/>
            <person name="Submissions S."/>
        </authorList>
    </citation>
    <scope>NUCLEOTIDE SEQUENCE [LARGE SCALE GENOMIC DNA]</scope>
    <source>
        <strain evidence="14">CGMCC 1.11022</strain>
    </source>
</reference>
<evidence type="ECO:0000256" key="7">
    <source>
        <dbReference type="ARBA" id="ARBA00023136"/>
    </source>
</evidence>
<gene>
    <name evidence="13" type="ORF">SAMN05428953_103368</name>
</gene>
<feature type="transmembrane region" description="Helical" evidence="11">
    <location>
        <begin position="88"/>
        <end position="114"/>
    </location>
</feature>
<evidence type="ECO:0000256" key="10">
    <source>
        <dbReference type="RuleBase" id="RU003376"/>
    </source>
</evidence>
<protein>
    <recommendedName>
        <fullName evidence="3">cytochrome-c oxidase</fullName>
        <ecNumber evidence="3">7.1.1.9</ecNumber>
    </recommendedName>
    <alternativeName>
        <fullName evidence="8">Cytochrome aa3 subunit 3</fullName>
    </alternativeName>
    <alternativeName>
        <fullName evidence="9">Cytochrome c oxidase polypeptide III</fullName>
    </alternativeName>
</protein>
<name>A0A1G8PRH2_9HYPH</name>
<feature type="transmembrane region" description="Helical" evidence="11">
    <location>
        <begin position="247"/>
        <end position="267"/>
    </location>
</feature>